<accession>A0A847UCX8</accession>
<feature type="transmembrane region" description="Helical" evidence="1">
    <location>
        <begin position="29"/>
        <end position="46"/>
    </location>
</feature>
<keyword evidence="1" id="KW-0812">Transmembrane</keyword>
<reference evidence="2" key="1">
    <citation type="submission" date="2019-12" db="EMBL/GenBank/DDBJ databases">
        <title>Whole-genome sequence of Halomicrobium mukohataei pws1.</title>
        <authorList>
            <person name="Verma D.K."/>
            <person name="Gopal K."/>
            <person name="Prasad E.S."/>
        </authorList>
    </citation>
    <scope>NUCLEOTIDE SEQUENCE</scope>
    <source>
        <strain evidence="2">Pws1</strain>
    </source>
</reference>
<dbReference type="RefSeq" id="WP_170095024.1">
    <property type="nucleotide sequence ID" value="NZ_WOYG01000001.1"/>
</dbReference>
<evidence type="ECO:0000256" key="1">
    <source>
        <dbReference type="SAM" id="Phobius"/>
    </source>
</evidence>
<keyword evidence="1" id="KW-0472">Membrane</keyword>
<proteinExistence type="predicted"/>
<dbReference type="Proteomes" id="UP000608662">
    <property type="component" value="Unassembled WGS sequence"/>
</dbReference>
<evidence type="ECO:0000313" key="3">
    <source>
        <dbReference type="Proteomes" id="UP000608662"/>
    </source>
</evidence>
<keyword evidence="1" id="KW-1133">Transmembrane helix</keyword>
<organism evidence="2 3">
    <name type="scientific">Halomicrobium mukohataei</name>
    <dbReference type="NCBI Taxonomy" id="57705"/>
    <lineage>
        <taxon>Archaea</taxon>
        <taxon>Methanobacteriati</taxon>
        <taxon>Methanobacteriota</taxon>
        <taxon>Stenosarchaea group</taxon>
        <taxon>Halobacteria</taxon>
        <taxon>Halobacteriales</taxon>
        <taxon>Haloarculaceae</taxon>
        <taxon>Halomicrobium</taxon>
    </lineage>
</organism>
<gene>
    <name evidence="2" type="ORF">GOC74_15460</name>
</gene>
<feature type="transmembrane region" description="Helical" evidence="1">
    <location>
        <begin position="52"/>
        <end position="72"/>
    </location>
</feature>
<sequence length="78" mass="8330">MSSTDANSAESPRSFGPIRILETSLVRQLLGLALALLGVQIFGWVIDTRPSLWYGVAHAAVGAFVVCNGLYLGGVRLR</sequence>
<dbReference type="AlphaFoldDB" id="A0A847UCX8"/>
<protein>
    <submittedName>
        <fullName evidence="2">Uncharacterized protein</fullName>
    </submittedName>
</protein>
<name>A0A847UCX8_9EURY</name>
<comment type="caution">
    <text evidence="2">The sequence shown here is derived from an EMBL/GenBank/DDBJ whole genome shotgun (WGS) entry which is preliminary data.</text>
</comment>
<evidence type="ECO:0000313" key="2">
    <source>
        <dbReference type="EMBL" id="NLV11325.1"/>
    </source>
</evidence>
<dbReference type="EMBL" id="WOYG01000001">
    <property type="protein sequence ID" value="NLV11325.1"/>
    <property type="molecule type" value="Genomic_DNA"/>
</dbReference>